<dbReference type="Pfam" id="PF00535">
    <property type="entry name" value="Glycos_transf_2"/>
    <property type="match status" value="1"/>
</dbReference>
<dbReference type="Gene3D" id="1.25.40.10">
    <property type="entry name" value="Tetratricopeptide repeat domain"/>
    <property type="match status" value="1"/>
</dbReference>
<evidence type="ECO:0000313" key="3">
    <source>
        <dbReference type="Proteomes" id="UP000612456"/>
    </source>
</evidence>
<dbReference type="RefSeq" id="WP_188997087.1">
    <property type="nucleotide sequence ID" value="NZ_BMHP01000004.1"/>
</dbReference>
<dbReference type="InterPro" id="IPR001173">
    <property type="entry name" value="Glyco_trans_2-like"/>
</dbReference>
<dbReference type="PANTHER" id="PTHR43630:SF2">
    <property type="entry name" value="GLYCOSYLTRANSFERASE"/>
    <property type="match status" value="1"/>
</dbReference>
<dbReference type="InterPro" id="IPR029044">
    <property type="entry name" value="Nucleotide-diphossugar_trans"/>
</dbReference>
<proteinExistence type="predicted"/>
<dbReference type="PANTHER" id="PTHR43630">
    <property type="entry name" value="POLY-BETA-1,6-N-ACETYL-D-GLUCOSAMINE SYNTHASE"/>
    <property type="match status" value="1"/>
</dbReference>
<evidence type="ECO:0000313" key="2">
    <source>
        <dbReference type="EMBL" id="GGD89555.1"/>
    </source>
</evidence>
<dbReference type="SUPFAM" id="SSF53448">
    <property type="entry name" value="Nucleotide-diphospho-sugar transferases"/>
    <property type="match status" value="2"/>
</dbReference>
<dbReference type="Pfam" id="PF13181">
    <property type="entry name" value="TPR_8"/>
    <property type="match status" value="1"/>
</dbReference>
<dbReference type="CDD" id="cd02511">
    <property type="entry name" value="Beta4Glucosyltransferase"/>
    <property type="match status" value="1"/>
</dbReference>
<evidence type="ECO:0000259" key="1">
    <source>
        <dbReference type="Pfam" id="PF00535"/>
    </source>
</evidence>
<gene>
    <name evidence="2" type="ORF">GCM10010911_55190</name>
</gene>
<organism evidence="2 3">
    <name type="scientific">Paenibacillus nasutitermitis</name>
    <dbReference type="NCBI Taxonomy" id="1652958"/>
    <lineage>
        <taxon>Bacteria</taxon>
        <taxon>Bacillati</taxon>
        <taxon>Bacillota</taxon>
        <taxon>Bacilli</taxon>
        <taxon>Bacillales</taxon>
        <taxon>Paenibacillaceae</taxon>
        <taxon>Paenibacillus</taxon>
    </lineage>
</organism>
<dbReference type="Gene3D" id="3.90.550.10">
    <property type="entry name" value="Spore Coat Polysaccharide Biosynthesis Protein SpsA, Chain A"/>
    <property type="match status" value="2"/>
</dbReference>
<sequence length="612" mass="69171">MKVSIIVMARHVSELKQCIASIELYTPSPFELVVVNGGADRDVAQWLEKRSHLQVVAADPKGSATRGFNLGAAQTSGDLLVFIQDHVLVAEHWLKCLAGCLDNHPEAAMVGPISNHGRGRQRLSLQCETIQQFDTMARAYVTSHAGEAVPVISLYTHLLVVRRDVFRQLGGFDEQLGLLSQEEDYDFCYRAFEAGHVLYVAQDCYVRCLEPPERVSGNEKQSATERQMDQARLMGKWGFDITAELMRWEQPVTVSLCMIVRNEEQSLGRCLSSIGKLVDEIIIVDTGSADQTIEIAKEYTEHVYDFPWVNDFSKARNYAFSLASKEYILWLDADDVLLPRDAEAFSKLVGTLGRDTDAVSMPYHLGFDTDGNVTASLRRNRLVKRERSFRWIGAVHEYLEVDGKIAESDIAVTHDRKHSDSSRNLHIYEQREEKGELFNARDLYYYANELADHDLHERAILKYEQFLQHPEGVRENKINACGRAGDALHALGRTDEAKKKVMQSFAYSLPRAENCCRLGFYHIAEENFEEAIVWYKQATQLPKPTDPGALLLHASWTWLPHLQLCVCYDRLGQPELARGHNEIAAGYVPNNSRILANRQYFASLNLSGTAAD</sequence>
<reference evidence="2" key="2">
    <citation type="submission" date="2020-09" db="EMBL/GenBank/DDBJ databases">
        <authorList>
            <person name="Sun Q."/>
            <person name="Zhou Y."/>
        </authorList>
    </citation>
    <scope>NUCLEOTIDE SEQUENCE</scope>
    <source>
        <strain evidence="2">CGMCC 1.15178</strain>
    </source>
</reference>
<dbReference type="Pfam" id="PF13641">
    <property type="entry name" value="Glyco_tranf_2_3"/>
    <property type="match status" value="1"/>
</dbReference>
<protein>
    <recommendedName>
        <fullName evidence="1">Glycosyltransferase 2-like domain-containing protein</fullName>
    </recommendedName>
</protein>
<feature type="domain" description="Glycosyltransferase 2-like" evidence="1">
    <location>
        <begin position="255"/>
        <end position="377"/>
    </location>
</feature>
<accession>A0A916ZDA4</accession>
<dbReference type="Proteomes" id="UP000612456">
    <property type="component" value="Unassembled WGS sequence"/>
</dbReference>
<dbReference type="SUPFAM" id="SSF48452">
    <property type="entry name" value="TPR-like"/>
    <property type="match status" value="1"/>
</dbReference>
<name>A0A916ZDA4_9BACL</name>
<dbReference type="EMBL" id="BMHP01000004">
    <property type="protein sequence ID" value="GGD89555.1"/>
    <property type="molecule type" value="Genomic_DNA"/>
</dbReference>
<dbReference type="AlphaFoldDB" id="A0A916ZDA4"/>
<dbReference type="InterPro" id="IPR011990">
    <property type="entry name" value="TPR-like_helical_dom_sf"/>
</dbReference>
<comment type="caution">
    <text evidence="2">The sequence shown here is derived from an EMBL/GenBank/DDBJ whole genome shotgun (WGS) entry which is preliminary data.</text>
</comment>
<dbReference type="InterPro" id="IPR019734">
    <property type="entry name" value="TPR_rpt"/>
</dbReference>
<keyword evidence="3" id="KW-1185">Reference proteome</keyword>
<reference evidence="2" key="1">
    <citation type="journal article" date="2014" name="Int. J. Syst. Evol. Microbiol.">
        <title>Complete genome sequence of Corynebacterium casei LMG S-19264T (=DSM 44701T), isolated from a smear-ripened cheese.</title>
        <authorList>
            <consortium name="US DOE Joint Genome Institute (JGI-PGF)"/>
            <person name="Walter F."/>
            <person name="Albersmeier A."/>
            <person name="Kalinowski J."/>
            <person name="Ruckert C."/>
        </authorList>
    </citation>
    <scope>NUCLEOTIDE SEQUENCE</scope>
    <source>
        <strain evidence="2">CGMCC 1.15178</strain>
    </source>
</reference>